<dbReference type="PROSITE" id="PS51257">
    <property type="entry name" value="PROKAR_LIPOPROTEIN"/>
    <property type="match status" value="1"/>
</dbReference>
<dbReference type="InterPro" id="IPR038063">
    <property type="entry name" value="Transpep_catalytic_dom"/>
</dbReference>
<feature type="domain" description="L,D-TPase catalytic" evidence="9">
    <location>
        <begin position="314"/>
        <end position="511"/>
    </location>
</feature>
<keyword evidence="3" id="KW-0808">Transferase</keyword>
<dbReference type="PANTHER" id="PTHR41533">
    <property type="entry name" value="L,D-TRANSPEPTIDASE HI_1667-RELATED"/>
    <property type="match status" value="1"/>
</dbReference>
<feature type="active site" description="Proton donor/acceptor" evidence="7">
    <location>
        <position position="446"/>
    </location>
</feature>
<evidence type="ECO:0000256" key="3">
    <source>
        <dbReference type="ARBA" id="ARBA00022679"/>
    </source>
</evidence>
<comment type="similarity">
    <text evidence="2">Belongs to the YkuD family.</text>
</comment>
<evidence type="ECO:0000256" key="7">
    <source>
        <dbReference type="PROSITE-ProRule" id="PRU01373"/>
    </source>
</evidence>
<protein>
    <recommendedName>
        <fullName evidence="9">L,D-TPase catalytic domain-containing protein</fullName>
    </recommendedName>
</protein>
<dbReference type="Pfam" id="PF20142">
    <property type="entry name" value="Scaffold"/>
    <property type="match status" value="1"/>
</dbReference>
<gene>
    <name evidence="10" type="ORF">E6Q80_13175</name>
</gene>
<dbReference type="Gene3D" id="1.10.101.10">
    <property type="entry name" value="PGBD-like superfamily/PGBD"/>
    <property type="match status" value="1"/>
</dbReference>
<evidence type="ECO:0000256" key="5">
    <source>
        <dbReference type="ARBA" id="ARBA00022984"/>
    </source>
</evidence>
<keyword evidence="5 7" id="KW-0573">Peptidoglycan synthesis</keyword>
<dbReference type="InterPro" id="IPR052905">
    <property type="entry name" value="LD-transpeptidase_YkuD-like"/>
</dbReference>
<reference evidence="10 11" key="1">
    <citation type="submission" date="2018-09" db="EMBL/GenBank/DDBJ databases">
        <title>Metagenome Assembled Genomes from an Advanced Water Purification Facility.</title>
        <authorList>
            <person name="Stamps B.W."/>
            <person name="Spear J.R."/>
        </authorList>
    </citation>
    <scope>NUCLEOTIDE SEQUENCE [LARGE SCALE GENOMIC DNA]</scope>
    <source>
        <strain evidence="10">Bin_27_1</strain>
    </source>
</reference>
<keyword evidence="4 7" id="KW-0133">Cell shape</keyword>
<dbReference type="CDD" id="cd16913">
    <property type="entry name" value="YkuD_like"/>
    <property type="match status" value="1"/>
</dbReference>
<keyword evidence="6 7" id="KW-0961">Cell wall biogenesis/degradation</keyword>
<evidence type="ECO:0000313" key="10">
    <source>
        <dbReference type="EMBL" id="TXH83735.1"/>
    </source>
</evidence>
<evidence type="ECO:0000256" key="4">
    <source>
        <dbReference type="ARBA" id="ARBA00022960"/>
    </source>
</evidence>
<dbReference type="InterPro" id="IPR036366">
    <property type="entry name" value="PGBDSf"/>
</dbReference>
<dbReference type="Gene3D" id="2.40.440.10">
    <property type="entry name" value="L,D-transpeptidase catalytic domain-like"/>
    <property type="match status" value="1"/>
</dbReference>
<dbReference type="InterPro" id="IPR002477">
    <property type="entry name" value="Peptidoglycan-bd-like"/>
</dbReference>
<dbReference type="InterPro" id="IPR045380">
    <property type="entry name" value="LD_TPept_scaffold_dom"/>
</dbReference>
<evidence type="ECO:0000256" key="1">
    <source>
        <dbReference type="ARBA" id="ARBA00004752"/>
    </source>
</evidence>
<keyword evidence="8" id="KW-0732">Signal</keyword>
<dbReference type="GO" id="GO:0016740">
    <property type="term" value="F:transferase activity"/>
    <property type="evidence" value="ECO:0007669"/>
    <property type="project" value="UniProtKB-KW"/>
</dbReference>
<evidence type="ECO:0000256" key="6">
    <source>
        <dbReference type="ARBA" id="ARBA00023316"/>
    </source>
</evidence>
<proteinExistence type="inferred from homology"/>
<organism evidence="10 11">
    <name type="scientific">Thauera aminoaromatica</name>
    <dbReference type="NCBI Taxonomy" id="164330"/>
    <lineage>
        <taxon>Bacteria</taxon>
        <taxon>Pseudomonadati</taxon>
        <taxon>Pseudomonadota</taxon>
        <taxon>Betaproteobacteria</taxon>
        <taxon>Rhodocyclales</taxon>
        <taxon>Zoogloeaceae</taxon>
        <taxon>Thauera</taxon>
    </lineage>
</organism>
<name>A0A5C7SLE6_THASP</name>
<dbReference type="Pfam" id="PF03734">
    <property type="entry name" value="YkuD"/>
    <property type="match status" value="1"/>
</dbReference>
<comment type="pathway">
    <text evidence="1 7">Cell wall biogenesis; peptidoglycan biosynthesis.</text>
</comment>
<dbReference type="RefSeq" id="WP_273422048.1">
    <property type="nucleotide sequence ID" value="NZ_JAKLLK010000008.1"/>
</dbReference>
<dbReference type="SUPFAM" id="SSF47090">
    <property type="entry name" value="PGBD-like"/>
    <property type="match status" value="1"/>
</dbReference>
<dbReference type="Proteomes" id="UP000321192">
    <property type="component" value="Unassembled WGS sequence"/>
</dbReference>
<evidence type="ECO:0000313" key="11">
    <source>
        <dbReference type="Proteomes" id="UP000321192"/>
    </source>
</evidence>
<dbReference type="GO" id="GO:0009252">
    <property type="term" value="P:peptidoglycan biosynthetic process"/>
    <property type="evidence" value="ECO:0007669"/>
    <property type="project" value="UniProtKB-UniPathway"/>
</dbReference>
<accession>A0A5C7SLE6</accession>
<sequence length="549" mass="59000">MQSKPGLGKCFVTAAALAALALMASCVHATAAGEAAVVAVEPAASDSALALRIEQRLRERAATADDPIALFYLARAYRSVWTEPARVHALLAAVEAVRGHGLDAADFAPARLRAGAVPAADPERAAERELLLTDTLAALLFQLRHGKVDPRALYREWNFTPPPSPYERAAELARVLQASDLAAAVDAYAPDLPLYRALRAELLAQQGRLAVGDWPKVAAGPTLKPGASSSRVASLRARLAAAGERVSEARDKSHYDEALVEAVKRFQAAHGLQADGVLGAQTLEALNASPAQRVAQIRANLERLRWVASDLQGDRLLVDIVGYHADLVLDGQPVWSSRVIVGKPKRRTPSLLDSVTHLVLNPKWVVPPTILREDVIPGAARNPSYLANRRLRVVDRSGQTVDPATIDWSGARQSGFPYRVEQQSGADGSLGRIKFSLSNPYVIYLHDTNARSLFKRAERALSSGCVRVEKPEELAVLLLADSGRWSAQALQAALDSGRTRTVDVGRDVKVLLHYATAALDEAGRVLLRNDIYGYDAAIVAALDAPAPAR</sequence>
<dbReference type="SUPFAM" id="SSF141523">
    <property type="entry name" value="L,D-transpeptidase catalytic domain-like"/>
    <property type="match status" value="1"/>
</dbReference>
<dbReference type="AlphaFoldDB" id="A0A5C7SLE6"/>
<feature type="chain" id="PRO_5023128115" description="L,D-TPase catalytic domain-containing protein" evidence="8">
    <location>
        <begin position="32"/>
        <end position="549"/>
    </location>
</feature>
<dbReference type="Pfam" id="PF01471">
    <property type="entry name" value="PG_binding_1"/>
    <property type="match status" value="1"/>
</dbReference>
<feature type="signal peptide" evidence="8">
    <location>
        <begin position="1"/>
        <end position="31"/>
    </location>
</feature>
<evidence type="ECO:0000256" key="2">
    <source>
        <dbReference type="ARBA" id="ARBA00005992"/>
    </source>
</evidence>
<comment type="caution">
    <text evidence="10">The sequence shown here is derived from an EMBL/GenBank/DDBJ whole genome shotgun (WGS) entry which is preliminary data.</text>
</comment>
<dbReference type="UniPathway" id="UPA00219"/>
<dbReference type="GO" id="GO:0008360">
    <property type="term" value="P:regulation of cell shape"/>
    <property type="evidence" value="ECO:0007669"/>
    <property type="project" value="UniProtKB-UniRule"/>
</dbReference>
<dbReference type="EMBL" id="SSFD01000201">
    <property type="protein sequence ID" value="TXH83735.1"/>
    <property type="molecule type" value="Genomic_DNA"/>
</dbReference>
<evidence type="ECO:0000256" key="8">
    <source>
        <dbReference type="SAM" id="SignalP"/>
    </source>
</evidence>
<dbReference type="InterPro" id="IPR005490">
    <property type="entry name" value="LD_TPept_cat_dom"/>
</dbReference>
<feature type="active site" description="Nucleophile" evidence="7">
    <location>
        <position position="465"/>
    </location>
</feature>
<dbReference type="GO" id="GO:0004180">
    <property type="term" value="F:carboxypeptidase activity"/>
    <property type="evidence" value="ECO:0007669"/>
    <property type="project" value="UniProtKB-ARBA"/>
</dbReference>
<dbReference type="PROSITE" id="PS52029">
    <property type="entry name" value="LD_TPASE"/>
    <property type="match status" value="1"/>
</dbReference>
<dbReference type="PANTHER" id="PTHR41533:SF2">
    <property type="entry name" value="BLR7131 PROTEIN"/>
    <property type="match status" value="1"/>
</dbReference>
<dbReference type="InterPro" id="IPR036365">
    <property type="entry name" value="PGBD-like_sf"/>
</dbReference>
<dbReference type="GO" id="GO:0071555">
    <property type="term" value="P:cell wall organization"/>
    <property type="evidence" value="ECO:0007669"/>
    <property type="project" value="UniProtKB-UniRule"/>
</dbReference>
<evidence type="ECO:0000259" key="9">
    <source>
        <dbReference type="PROSITE" id="PS52029"/>
    </source>
</evidence>